<comment type="caution">
    <text evidence="4">The sequence shown here is derived from an EMBL/GenBank/DDBJ whole genome shotgun (WGS) entry which is preliminary data.</text>
</comment>
<feature type="region of interest" description="Disordered" evidence="1">
    <location>
        <begin position="94"/>
        <end position="203"/>
    </location>
</feature>
<dbReference type="Gene3D" id="2.40.50.40">
    <property type="match status" value="1"/>
</dbReference>
<protein>
    <recommendedName>
        <fullName evidence="6">Integrase catalytic domain-containing protein</fullName>
    </recommendedName>
</protein>
<name>A0ABD2IF35_9BILA</name>
<dbReference type="PANTHER" id="PTHR46585:SF1">
    <property type="entry name" value="CHROMO DOMAIN-CONTAINING PROTEIN"/>
    <property type="match status" value="1"/>
</dbReference>
<dbReference type="InterPro" id="IPR036397">
    <property type="entry name" value="RNaseH_sf"/>
</dbReference>
<dbReference type="AlphaFoldDB" id="A0ABD2IF35"/>
<dbReference type="EMBL" id="JBICBT010001268">
    <property type="protein sequence ID" value="KAL3075855.1"/>
    <property type="molecule type" value="Genomic_DNA"/>
</dbReference>
<dbReference type="Gene3D" id="3.30.420.10">
    <property type="entry name" value="Ribonuclease H-like superfamily/Ribonuclease H"/>
    <property type="match status" value="1"/>
</dbReference>
<proteinExistence type="predicted"/>
<feature type="compositionally biased region" description="Acidic residues" evidence="1">
    <location>
        <begin position="170"/>
        <end position="181"/>
    </location>
</feature>
<dbReference type="InterPro" id="IPR012337">
    <property type="entry name" value="RNaseH-like_sf"/>
</dbReference>
<dbReference type="Pfam" id="PF00385">
    <property type="entry name" value="Chromo"/>
    <property type="match status" value="1"/>
</dbReference>
<feature type="compositionally biased region" description="Polar residues" evidence="1">
    <location>
        <begin position="190"/>
        <end position="203"/>
    </location>
</feature>
<dbReference type="SUPFAM" id="SSF53098">
    <property type="entry name" value="Ribonuclease H-like"/>
    <property type="match status" value="1"/>
</dbReference>
<keyword evidence="5" id="KW-1185">Reference proteome</keyword>
<evidence type="ECO:0000313" key="5">
    <source>
        <dbReference type="Proteomes" id="UP001620626"/>
    </source>
</evidence>
<evidence type="ECO:0000259" key="3">
    <source>
        <dbReference type="PROSITE" id="PS50994"/>
    </source>
</evidence>
<organism evidence="4 5">
    <name type="scientific">Heterodera trifolii</name>
    <dbReference type="NCBI Taxonomy" id="157864"/>
    <lineage>
        <taxon>Eukaryota</taxon>
        <taxon>Metazoa</taxon>
        <taxon>Ecdysozoa</taxon>
        <taxon>Nematoda</taxon>
        <taxon>Chromadorea</taxon>
        <taxon>Rhabditida</taxon>
        <taxon>Tylenchina</taxon>
        <taxon>Tylenchomorpha</taxon>
        <taxon>Tylenchoidea</taxon>
        <taxon>Heteroderidae</taxon>
        <taxon>Heteroderinae</taxon>
        <taxon>Heterodera</taxon>
    </lineage>
</organism>
<feature type="compositionally biased region" description="Low complexity" evidence="1">
    <location>
        <begin position="94"/>
        <end position="116"/>
    </location>
</feature>
<dbReference type="InterPro" id="IPR016197">
    <property type="entry name" value="Chromo-like_dom_sf"/>
</dbReference>
<evidence type="ECO:0008006" key="6">
    <source>
        <dbReference type="Google" id="ProtNLM"/>
    </source>
</evidence>
<dbReference type="CDD" id="cd00024">
    <property type="entry name" value="CD_CSD"/>
    <property type="match status" value="1"/>
</dbReference>
<evidence type="ECO:0000259" key="2">
    <source>
        <dbReference type="PROSITE" id="PS50013"/>
    </source>
</evidence>
<dbReference type="InterPro" id="IPR023780">
    <property type="entry name" value="Chromo_domain"/>
</dbReference>
<dbReference type="Proteomes" id="UP001620626">
    <property type="component" value="Unassembled WGS sequence"/>
</dbReference>
<dbReference type="PANTHER" id="PTHR46585">
    <property type="entry name" value="INTEGRASE CORE DOMAIN CONTAINING PROTEIN"/>
    <property type="match status" value="1"/>
</dbReference>
<accession>A0ABD2IF35</accession>
<evidence type="ECO:0000313" key="4">
    <source>
        <dbReference type="EMBL" id="KAL3075855.1"/>
    </source>
</evidence>
<dbReference type="PROSITE" id="PS50013">
    <property type="entry name" value="CHROMO_2"/>
    <property type="match status" value="1"/>
</dbReference>
<dbReference type="Pfam" id="PF00665">
    <property type="entry name" value="rve"/>
    <property type="match status" value="1"/>
</dbReference>
<dbReference type="InterPro" id="IPR001584">
    <property type="entry name" value="Integrase_cat-core"/>
</dbReference>
<dbReference type="InterPro" id="IPR000953">
    <property type="entry name" value="Chromo/chromo_shadow_dom"/>
</dbReference>
<sequence>MHHTKRYVLVPEEIYQSLTATSGASQDGSPMGLVRARMDQLKNDDTINEEEKSIRYEQEFKRLNKLKRDEEERPVDVRLQNLREIADAAAPALPTTTASLGGPVVQPAQQQQQQLQAKHKPTSAFRRTMGGRHLQQKQRQRRRLIVNKRGGGGDDDDESAGDEQPKTRVDDDDDDDGEFWEDASPRMLRSAQQTASASTTKSDANYTLTKQGVMALIRRNADALGVSGEGKIKRADGRPLKTSNVERIVAHLLNRDSRSEYKDPPVGLREFTERAQQNAQLSKYLFTRHHLKKKQRLLEFLYKDINSPVSFTSVEPLLRQARKYQQNISRRDVQNFLSTQRTYTLHRQAKRRYRHLPTLAPGLHTEWQADLAIFDRLGKQNAGFRYLLVCIDTLSRQLFVEPIKSKTSASMIKAFDAVFKRAKYVPWKLLTDQGREFTARAVQEHFRAKGIEHFCMFTSPQFHAGMAERANRSIKERLYRYFTERDTYKWVDVVQDFVRAINHSYNSSLGARPVDVNFKNAESFRQMLYDKAKKMVNGVQKFKVGDRVRIEKYKHVFQKGYLPRFTNELFTVAEVHADRSPIVYRLRDDNNETLKGWFYANDLCKTLENKELMYDIERVLRRKKGKDGVEYGFVKWRGYSTRFNSWIPLNSITWKNI</sequence>
<dbReference type="SUPFAM" id="SSF54160">
    <property type="entry name" value="Chromo domain-like"/>
    <property type="match status" value="1"/>
</dbReference>
<reference evidence="4 5" key="1">
    <citation type="submission" date="2024-10" db="EMBL/GenBank/DDBJ databases">
        <authorList>
            <person name="Kim D."/>
        </authorList>
    </citation>
    <scope>NUCLEOTIDE SEQUENCE [LARGE SCALE GENOMIC DNA]</scope>
    <source>
        <strain evidence="4">BH-2024</strain>
    </source>
</reference>
<dbReference type="PROSITE" id="PS50994">
    <property type="entry name" value="INTEGRASE"/>
    <property type="match status" value="1"/>
</dbReference>
<evidence type="ECO:0000256" key="1">
    <source>
        <dbReference type="SAM" id="MobiDB-lite"/>
    </source>
</evidence>
<feature type="compositionally biased region" description="Basic residues" evidence="1">
    <location>
        <begin position="134"/>
        <end position="146"/>
    </location>
</feature>
<feature type="domain" description="Chromo" evidence="2">
    <location>
        <begin position="614"/>
        <end position="657"/>
    </location>
</feature>
<feature type="domain" description="Integrase catalytic" evidence="3">
    <location>
        <begin position="357"/>
        <end position="521"/>
    </location>
</feature>
<gene>
    <name evidence="4" type="ORF">niasHT_032058</name>
</gene>